<feature type="domain" description="PAC" evidence="9">
    <location>
        <begin position="883"/>
        <end position="935"/>
    </location>
</feature>
<evidence type="ECO:0000256" key="1">
    <source>
        <dbReference type="ARBA" id="ARBA00004651"/>
    </source>
</evidence>
<feature type="transmembrane region" description="Helical" evidence="6">
    <location>
        <begin position="211"/>
        <end position="232"/>
    </location>
</feature>
<dbReference type="InterPro" id="IPR011495">
    <property type="entry name" value="Sig_transdc_His_kin_sub2_dim/P"/>
</dbReference>
<feature type="domain" description="PAS" evidence="8">
    <location>
        <begin position="809"/>
        <end position="879"/>
    </location>
</feature>
<dbReference type="PROSITE" id="PS50109">
    <property type="entry name" value="HIS_KIN"/>
    <property type="match status" value="1"/>
</dbReference>
<evidence type="ECO:0000259" key="8">
    <source>
        <dbReference type="PROSITE" id="PS50112"/>
    </source>
</evidence>
<keyword evidence="10" id="KW-0418">Kinase</keyword>
<dbReference type="Pfam" id="PF05231">
    <property type="entry name" value="MASE1"/>
    <property type="match status" value="1"/>
</dbReference>
<comment type="subcellular location">
    <subcellularLocation>
        <location evidence="1">Cell membrane</location>
        <topology evidence="1">Multi-pass membrane protein</topology>
    </subcellularLocation>
</comment>
<dbReference type="PROSITE" id="PS50113">
    <property type="entry name" value="PAC"/>
    <property type="match status" value="4"/>
</dbReference>
<keyword evidence="5 6" id="KW-0472">Membrane</keyword>
<dbReference type="InterPro" id="IPR035965">
    <property type="entry name" value="PAS-like_dom_sf"/>
</dbReference>
<dbReference type="InterPro" id="IPR000014">
    <property type="entry name" value="PAS"/>
</dbReference>
<dbReference type="Gene3D" id="3.30.450.20">
    <property type="entry name" value="PAS domain"/>
    <property type="match status" value="7"/>
</dbReference>
<feature type="domain" description="PAS" evidence="8">
    <location>
        <begin position="1064"/>
        <end position="1112"/>
    </location>
</feature>
<evidence type="ECO:0000313" key="10">
    <source>
        <dbReference type="EMBL" id="QJW96564.1"/>
    </source>
</evidence>
<feature type="domain" description="Histidine kinase" evidence="7">
    <location>
        <begin position="1208"/>
        <end position="1401"/>
    </location>
</feature>
<evidence type="ECO:0000259" key="9">
    <source>
        <dbReference type="PROSITE" id="PS50113"/>
    </source>
</evidence>
<keyword evidence="2" id="KW-1003">Cell membrane</keyword>
<dbReference type="InterPro" id="IPR001610">
    <property type="entry name" value="PAC"/>
</dbReference>
<keyword evidence="4 6" id="KW-1133">Transmembrane helix</keyword>
<feature type="domain" description="PAC" evidence="9">
    <location>
        <begin position="1011"/>
        <end position="1063"/>
    </location>
</feature>
<keyword evidence="10" id="KW-0808">Transferase</keyword>
<dbReference type="Pfam" id="PF02518">
    <property type="entry name" value="HATPase_c"/>
    <property type="match status" value="1"/>
</dbReference>
<dbReference type="EMBL" id="CP053452">
    <property type="protein sequence ID" value="QJW96564.1"/>
    <property type="molecule type" value="Genomic_DNA"/>
</dbReference>
<dbReference type="Pfam" id="PF13426">
    <property type="entry name" value="PAS_9"/>
    <property type="match status" value="1"/>
</dbReference>
<dbReference type="SMART" id="SM00091">
    <property type="entry name" value="PAS"/>
    <property type="match status" value="7"/>
</dbReference>
<dbReference type="Proteomes" id="UP000503447">
    <property type="component" value="Chromosome"/>
</dbReference>
<dbReference type="GO" id="GO:0005886">
    <property type="term" value="C:plasma membrane"/>
    <property type="evidence" value="ECO:0007669"/>
    <property type="project" value="UniProtKB-SubCell"/>
</dbReference>
<name>A0A6M5YT00_9BACT</name>
<sequence length="1401" mass="151792">MFVVRPEHLSVFGPASGLLLGYLLVTGRRHWGGAALAAFAGNLCANLAWGHAPGVSAGFAVVSAGEPLLTAWALERLRRGPLRLDATRDVLWLFAGPLVVCAATALVGAGVTVLGPGAPSYWSVWTVWWLVDAFGAILFAALVLAWCAPDARWDWTRPRVFESGALVALVALVDWVIFVSDLPARGGVPALRYPVFPLLLWVTLRSDLRGTSVAVVITALIATWGALTNLAPAGLSGASAADRIIVTQGFTACVCLTSLVLGTALRERRAAEAELRGQKNVLRAVLDSMGDGVLVADATGRVLLTNVAFERLYGATAGARTAAPADWSWAHGLYRPDGTTPYPREHLPLSRALRGEACDDVRLVVVTGAHPDGVCVSVTGRPMVGATGRTEGGVVAIRDVTPAVRAEAALRESEQRFRAIFHAQFQFIGLMAPDGTLLEANRAALTSAGASEGDFLGEPFWETKWWTHDPAQQERLRAAVARAAAGQQDRFEASHPTPSGELVWVDFSLTPFRDETGAVVLLIPEGRDITDRKRMEDELVATRDRMRLLLESTGEGIYGIDSDGRCTFVNRAAAAALGYEPAAVIGRNMHELLHHSRPDGSPYPVSECPIFRAFRSGACCRVADEVFWHRDGRAVPVEYSSFPLIERGAPVGAVVAFRDSTDRRRGEEELREAAAFNRSVLDALSAHIAVVDRTGAVTAINRAWERFAEDNPTAEGGVVRAGIGTSYLDACDRGAERGCADAQVAGSGIREVLAGGGPWSGLEYECHGPAGPQWFSMSVTPLGTARGGAVISHTNVTARKRAEEAVRESEERFRSAFEFAAIGMALVAPGGRWLQVNRALCDLLGYSEPELLRSDFQAVTHPGDLDADLTFLKQTLDGTIRAYQMEKRYLHKGGHIVPVLLSVSLVRDAAGHPLYFISQIQDVSKRKEAERALRVSEERFRLIIGGVTDHAIFMLDPTGHVASWNAGAERIKGFTADEILGRHFSAFYPPDRVAAGHPRSELAAAAEAGHYSEEGERVRKDGSRFWAAVTVSTLRDDSGRHLGFVKVVQDVTERRRAEEALRASEERYRSVVESLAEGVVLQNAAGTIIAANERAGEILGLTRDQITGRSSLDPAWGAVREDGAPFPGTEHPAMVALRTGRPVFNVVMGVRKPAGGQSWMTINAVPIRRTGTRDDGAVVASFHDITEARQLHQRVRASLREKEVLLKEIHHRVKNNLQIVSTLLDLQSEHTRDARALEMFRESRERVKSMAIIHERLYRSEDLARVNFGDYVRQLAFSLYRTYKTSDADVRLEVDASAPPLTIDVAMPCGLLLNELLSNCLKHAFVGTGRGTIRVTLFQTGDGTNVLSVGDDGAGLPPGINVRNTGSFGLQLVNTLAEQLGSTLEVNTDRGTVFTVRFTKQ</sequence>
<dbReference type="Pfam" id="PF07568">
    <property type="entry name" value="HisKA_2"/>
    <property type="match status" value="1"/>
</dbReference>
<dbReference type="PANTHER" id="PTHR44757">
    <property type="entry name" value="DIGUANYLATE CYCLASE DGCP"/>
    <property type="match status" value="1"/>
</dbReference>
<organism evidence="10 11">
    <name type="scientific">Frigoriglobus tundricola</name>
    <dbReference type="NCBI Taxonomy" id="2774151"/>
    <lineage>
        <taxon>Bacteria</taxon>
        <taxon>Pseudomonadati</taxon>
        <taxon>Planctomycetota</taxon>
        <taxon>Planctomycetia</taxon>
        <taxon>Gemmatales</taxon>
        <taxon>Gemmataceae</taxon>
        <taxon>Frigoriglobus</taxon>
    </lineage>
</organism>
<feature type="transmembrane region" description="Helical" evidence="6">
    <location>
        <begin position="6"/>
        <end position="24"/>
    </location>
</feature>
<dbReference type="CDD" id="cd00130">
    <property type="entry name" value="PAS"/>
    <property type="match status" value="5"/>
</dbReference>
<dbReference type="SUPFAM" id="SSF55874">
    <property type="entry name" value="ATPase domain of HSP90 chaperone/DNA topoisomerase II/histidine kinase"/>
    <property type="match status" value="1"/>
</dbReference>
<dbReference type="NCBIfam" id="TIGR00229">
    <property type="entry name" value="sensory_box"/>
    <property type="match status" value="5"/>
</dbReference>
<gene>
    <name evidence="10" type="ORF">FTUN_4121</name>
</gene>
<dbReference type="PANTHER" id="PTHR44757:SF2">
    <property type="entry name" value="BIOFILM ARCHITECTURE MAINTENANCE PROTEIN MBAA"/>
    <property type="match status" value="1"/>
</dbReference>
<keyword evidence="11" id="KW-1185">Reference proteome</keyword>
<feature type="domain" description="PAS" evidence="8">
    <location>
        <begin position="278"/>
        <end position="314"/>
    </location>
</feature>
<feature type="transmembrane region" description="Helical" evidence="6">
    <location>
        <begin position="244"/>
        <end position="265"/>
    </location>
</feature>
<proteinExistence type="predicted"/>
<dbReference type="Pfam" id="PF08447">
    <property type="entry name" value="PAS_3"/>
    <property type="match status" value="1"/>
</dbReference>
<protein>
    <submittedName>
        <fullName evidence="10">Two-component system sensor histidine kinase</fullName>
    </submittedName>
</protein>
<evidence type="ECO:0000313" key="11">
    <source>
        <dbReference type="Proteomes" id="UP000503447"/>
    </source>
</evidence>
<dbReference type="InterPro" id="IPR000700">
    <property type="entry name" value="PAS-assoc_C"/>
</dbReference>
<dbReference type="InterPro" id="IPR007895">
    <property type="entry name" value="MASE1"/>
</dbReference>
<dbReference type="KEGG" id="ftj:FTUN_4121"/>
<dbReference type="GO" id="GO:0006355">
    <property type="term" value="P:regulation of DNA-templated transcription"/>
    <property type="evidence" value="ECO:0007669"/>
    <property type="project" value="InterPro"/>
</dbReference>
<evidence type="ECO:0000256" key="5">
    <source>
        <dbReference type="ARBA" id="ARBA00023136"/>
    </source>
</evidence>
<dbReference type="InterPro" id="IPR013655">
    <property type="entry name" value="PAS_fold_3"/>
</dbReference>
<dbReference type="SMART" id="SM00387">
    <property type="entry name" value="HATPase_c"/>
    <property type="match status" value="1"/>
</dbReference>
<evidence type="ECO:0000256" key="6">
    <source>
        <dbReference type="SAM" id="Phobius"/>
    </source>
</evidence>
<dbReference type="Gene3D" id="3.30.565.10">
    <property type="entry name" value="Histidine kinase-like ATPase, C-terminal domain"/>
    <property type="match status" value="1"/>
</dbReference>
<dbReference type="InterPro" id="IPR003594">
    <property type="entry name" value="HATPase_dom"/>
</dbReference>
<dbReference type="SMART" id="SM00086">
    <property type="entry name" value="PAC"/>
    <property type="match status" value="5"/>
</dbReference>
<dbReference type="Pfam" id="PF08448">
    <property type="entry name" value="PAS_4"/>
    <property type="match status" value="3"/>
</dbReference>
<dbReference type="InterPro" id="IPR005467">
    <property type="entry name" value="His_kinase_dom"/>
</dbReference>
<dbReference type="Pfam" id="PF00989">
    <property type="entry name" value="PAS"/>
    <property type="match status" value="1"/>
</dbReference>
<feature type="domain" description="PAC" evidence="9">
    <location>
        <begin position="489"/>
        <end position="541"/>
    </location>
</feature>
<evidence type="ECO:0000256" key="3">
    <source>
        <dbReference type="ARBA" id="ARBA00022692"/>
    </source>
</evidence>
<dbReference type="InterPro" id="IPR036890">
    <property type="entry name" value="HATPase_C_sf"/>
</dbReference>
<keyword evidence="3 6" id="KW-0812">Transmembrane</keyword>
<feature type="domain" description="PAS" evidence="8">
    <location>
        <begin position="542"/>
        <end position="594"/>
    </location>
</feature>
<reference evidence="11" key="1">
    <citation type="submission" date="2020-05" db="EMBL/GenBank/DDBJ databases">
        <title>Frigoriglobus tundricola gen. nov., sp. nov., a psychrotolerant cellulolytic planctomycete of the family Gemmataceae with two divergent copies of 16S rRNA gene.</title>
        <authorList>
            <person name="Kulichevskaya I.S."/>
            <person name="Ivanova A.A."/>
            <person name="Naumoff D.G."/>
            <person name="Beletsky A.V."/>
            <person name="Rijpstra W.I.C."/>
            <person name="Sinninghe Damste J.S."/>
            <person name="Mardanov A.V."/>
            <person name="Ravin N.V."/>
            <person name="Dedysh S.N."/>
        </authorList>
    </citation>
    <scope>NUCLEOTIDE SEQUENCE [LARGE SCALE GENOMIC DNA]</scope>
    <source>
        <strain evidence="11">PL17</strain>
    </source>
</reference>
<evidence type="ECO:0000259" key="7">
    <source>
        <dbReference type="PROSITE" id="PS50109"/>
    </source>
</evidence>
<dbReference type="SUPFAM" id="SSF55785">
    <property type="entry name" value="PYP-like sensor domain (PAS domain)"/>
    <property type="match status" value="7"/>
</dbReference>
<dbReference type="InterPro" id="IPR013656">
    <property type="entry name" value="PAS_4"/>
</dbReference>
<evidence type="ECO:0000256" key="2">
    <source>
        <dbReference type="ARBA" id="ARBA00022475"/>
    </source>
</evidence>
<dbReference type="PROSITE" id="PS50112">
    <property type="entry name" value="PAS"/>
    <property type="match status" value="5"/>
</dbReference>
<feature type="transmembrane region" description="Helical" evidence="6">
    <location>
        <begin position="90"/>
        <end position="115"/>
    </location>
</feature>
<dbReference type="InterPro" id="IPR052155">
    <property type="entry name" value="Biofilm_reg_signaling"/>
</dbReference>
<feature type="domain" description="PAC" evidence="9">
    <location>
        <begin position="621"/>
        <end position="672"/>
    </location>
</feature>
<feature type="domain" description="PAS" evidence="8">
    <location>
        <begin position="936"/>
        <end position="992"/>
    </location>
</feature>
<feature type="transmembrane region" description="Helical" evidence="6">
    <location>
        <begin position="127"/>
        <end position="148"/>
    </location>
</feature>
<feature type="transmembrane region" description="Helical" evidence="6">
    <location>
        <begin position="55"/>
        <end position="74"/>
    </location>
</feature>
<evidence type="ECO:0000256" key="4">
    <source>
        <dbReference type="ARBA" id="ARBA00022989"/>
    </source>
</evidence>
<dbReference type="InterPro" id="IPR013767">
    <property type="entry name" value="PAS_fold"/>
</dbReference>
<accession>A0A6M5YT00</accession>
<feature type="transmembrane region" description="Helical" evidence="6">
    <location>
        <begin position="160"/>
        <end position="180"/>
    </location>
</feature>
<dbReference type="GO" id="GO:0016301">
    <property type="term" value="F:kinase activity"/>
    <property type="evidence" value="ECO:0007669"/>
    <property type="project" value="UniProtKB-KW"/>
</dbReference>